<dbReference type="InterPro" id="IPR039639">
    <property type="entry name" value="IDA-like"/>
</dbReference>
<dbReference type="PANTHER" id="PTHR33599">
    <property type="entry name" value="PROTEIN IDA-LIKE 5"/>
    <property type="match status" value="1"/>
</dbReference>
<dbReference type="EMBL" id="VAHF01000007">
    <property type="protein sequence ID" value="TXG57527.1"/>
    <property type="molecule type" value="Genomic_DNA"/>
</dbReference>
<feature type="compositionally biased region" description="Polar residues" evidence="4">
    <location>
        <begin position="164"/>
        <end position="178"/>
    </location>
</feature>
<reference evidence="6" key="1">
    <citation type="journal article" date="2019" name="Gigascience">
        <title>De novo genome assembly of the endangered Acer yangbiense, a plant species with extremely small populations endemic to Yunnan Province, China.</title>
        <authorList>
            <person name="Yang J."/>
            <person name="Wariss H.M."/>
            <person name="Tao L."/>
            <person name="Zhang R."/>
            <person name="Yun Q."/>
            <person name="Hollingsworth P."/>
            <person name="Dao Z."/>
            <person name="Luo G."/>
            <person name="Guo H."/>
            <person name="Ma Y."/>
            <person name="Sun W."/>
        </authorList>
    </citation>
    <scope>NUCLEOTIDE SEQUENCE [LARGE SCALE GENOMIC DNA]</scope>
    <source>
        <strain evidence="6">cv. Malutang</strain>
    </source>
</reference>
<accession>A0A5C7HKH7</accession>
<evidence type="ECO:0000256" key="3">
    <source>
        <dbReference type="ARBA" id="ARBA00022729"/>
    </source>
</evidence>
<dbReference type="GO" id="GO:0010227">
    <property type="term" value="P:floral organ abscission"/>
    <property type="evidence" value="ECO:0007669"/>
    <property type="project" value="InterPro"/>
</dbReference>
<keyword evidence="6" id="KW-1185">Reference proteome</keyword>
<dbReference type="PANTHER" id="PTHR33599:SF13">
    <property type="entry name" value="FORMIN-LIKE PROTEIN 20"/>
    <property type="match status" value="1"/>
</dbReference>
<evidence type="ECO:0000313" key="6">
    <source>
        <dbReference type="Proteomes" id="UP000323000"/>
    </source>
</evidence>
<dbReference type="AlphaFoldDB" id="A0A5C7HKH7"/>
<comment type="subcellular location">
    <subcellularLocation>
        <location evidence="1">Secreted</location>
        <location evidence="1">Extracellular space</location>
    </subcellularLocation>
</comment>
<evidence type="ECO:0000256" key="2">
    <source>
        <dbReference type="ARBA" id="ARBA00022525"/>
    </source>
</evidence>
<keyword evidence="3" id="KW-0732">Signal</keyword>
<evidence type="ECO:0000256" key="4">
    <source>
        <dbReference type="SAM" id="MobiDB-lite"/>
    </source>
</evidence>
<keyword evidence="2" id="KW-0964">Secreted</keyword>
<evidence type="ECO:0000256" key="1">
    <source>
        <dbReference type="ARBA" id="ARBA00004239"/>
    </source>
</evidence>
<proteinExistence type="predicted"/>
<gene>
    <name evidence="5" type="ORF">EZV62_015356</name>
</gene>
<dbReference type="GO" id="GO:0005576">
    <property type="term" value="C:extracellular region"/>
    <property type="evidence" value="ECO:0007669"/>
    <property type="project" value="UniProtKB-SubCell"/>
</dbReference>
<dbReference type="Proteomes" id="UP000323000">
    <property type="component" value="Chromosome 7"/>
</dbReference>
<protein>
    <submittedName>
        <fullName evidence="5">Uncharacterized protein</fullName>
    </submittedName>
</protein>
<dbReference type="OrthoDB" id="1436365at2759"/>
<evidence type="ECO:0000313" key="5">
    <source>
        <dbReference type="EMBL" id="TXG57527.1"/>
    </source>
</evidence>
<name>A0A5C7HKH7_9ROSI</name>
<sequence>MTSLKLAYMLERVSSKPTIRASNASMDRPLYLLRLNFLRGFIFIPISAQKLKTNFEILSKDTPIPPFEPSRGTAHPPPSLGTSFYSNGWNFRMLPKDTPIPPSRPCTGTSDPSLPPRAHITRSGPELSPRIPLSLPPPRANSYSNEWNSGMLPKHTPIPPFGPSTGTSDQPPSPGANFNSNGWNFVMLPRVHLSSVWAQ</sequence>
<feature type="region of interest" description="Disordered" evidence="4">
    <location>
        <begin position="97"/>
        <end position="178"/>
    </location>
</feature>
<comment type="caution">
    <text evidence="5">The sequence shown here is derived from an EMBL/GenBank/DDBJ whole genome shotgun (WGS) entry which is preliminary data.</text>
</comment>
<organism evidence="5 6">
    <name type="scientific">Acer yangbiense</name>
    <dbReference type="NCBI Taxonomy" id="1000413"/>
    <lineage>
        <taxon>Eukaryota</taxon>
        <taxon>Viridiplantae</taxon>
        <taxon>Streptophyta</taxon>
        <taxon>Embryophyta</taxon>
        <taxon>Tracheophyta</taxon>
        <taxon>Spermatophyta</taxon>
        <taxon>Magnoliopsida</taxon>
        <taxon>eudicotyledons</taxon>
        <taxon>Gunneridae</taxon>
        <taxon>Pentapetalae</taxon>
        <taxon>rosids</taxon>
        <taxon>malvids</taxon>
        <taxon>Sapindales</taxon>
        <taxon>Sapindaceae</taxon>
        <taxon>Hippocastanoideae</taxon>
        <taxon>Acereae</taxon>
        <taxon>Acer</taxon>
    </lineage>
</organism>